<keyword evidence="4" id="KW-1185">Reference proteome</keyword>
<dbReference type="EMBL" id="WOSY01000010">
    <property type="protein sequence ID" value="NHN89250.1"/>
    <property type="molecule type" value="Genomic_DNA"/>
</dbReference>
<organism evidence="3 4">
    <name type="scientific">Acetobacter conturbans</name>
    <dbReference type="NCBI Taxonomy" id="1737472"/>
    <lineage>
        <taxon>Bacteria</taxon>
        <taxon>Pseudomonadati</taxon>
        <taxon>Pseudomonadota</taxon>
        <taxon>Alphaproteobacteria</taxon>
        <taxon>Acetobacterales</taxon>
        <taxon>Acetobacteraceae</taxon>
        <taxon>Acetobacter</taxon>
    </lineage>
</organism>
<reference evidence="3 4" key="1">
    <citation type="journal article" date="2020" name="Int. J. Syst. Evol. Microbiol.">
        <title>Novel acetic acid bacteria from cider fermentations: Acetobacter conturbans sp. nov. and Acetobacter fallax sp. nov.</title>
        <authorList>
            <person name="Sombolestani A.S."/>
            <person name="Cleenwerck I."/>
            <person name="Cnockaert M."/>
            <person name="Borremans W."/>
            <person name="Wieme A.D."/>
            <person name="De Vuyst L."/>
            <person name="Vandamme P."/>
        </authorList>
    </citation>
    <scope>NUCLEOTIDE SEQUENCE [LARGE SCALE GENOMIC DNA]</scope>
    <source>
        <strain evidence="3 4">LMG 1627</strain>
    </source>
</reference>
<proteinExistence type="predicted"/>
<sequence>MTGTPSLLPSFDSVSHPDDIGRLADLLVEAGLETLELSNQDGSRLFIRVSQPQSVQDERPSSSLHTGTPTHVHDTTVSVKTPYFGLLSYTHPLREEPFAPVGSTVQRSDVVALLTLETLQIPVLAGADGEVMEVTAQAGALVGFGTEIMKIRPISI</sequence>
<gene>
    <name evidence="3" type="ORF">GOB81_11520</name>
</gene>
<dbReference type="InterPro" id="IPR000089">
    <property type="entry name" value="Biotin_lipoyl"/>
</dbReference>
<dbReference type="Gene3D" id="2.40.50.100">
    <property type="match status" value="1"/>
</dbReference>
<evidence type="ECO:0000259" key="2">
    <source>
        <dbReference type="Pfam" id="PF00364"/>
    </source>
</evidence>
<protein>
    <submittedName>
        <fullName evidence="3">Acetyl-CoA carboxylase</fullName>
    </submittedName>
</protein>
<feature type="domain" description="Lipoyl-binding" evidence="2">
    <location>
        <begin position="79"/>
        <end position="151"/>
    </location>
</feature>
<feature type="region of interest" description="Disordered" evidence="1">
    <location>
        <begin position="51"/>
        <end position="72"/>
    </location>
</feature>
<evidence type="ECO:0000313" key="3">
    <source>
        <dbReference type="EMBL" id="NHN89250.1"/>
    </source>
</evidence>
<comment type="caution">
    <text evidence="3">The sequence shown here is derived from an EMBL/GenBank/DDBJ whole genome shotgun (WGS) entry which is preliminary data.</text>
</comment>
<accession>A0ABX0K1X9</accession>
<dbReference type="Proteomes" id="UP000631653">
    <property type="component" value="Unassembled WGS sequence"/>
</dbReference>
<dbReference type="Pfam" id="PF00364">
    <property type="entry name" value="Biotin_lipoyl"/>
    <property type="match status" value="1"/>
</dbReference>
<evidence type="ECO:0000256" key="1">
    <source>
        <dbReference type="SAM" id="MobiDB-lite"/>
    </source>
</evidence>
<dbReference type="InterPro" id="IPR011053">
    <property type="entry name" value="Single_hybrid_motif"/>
</dbReference>
<name>A0ABX0K1X9_9PROT</name>
<dbReference type="SUPFAM" id="SSF51230">
    <property type="entry name" value="Single hybrid motif"/>
    <property type="match status" value="1"/>
</dbReference>
<evidence type="ECO:0000313" key="4">
    <source>
        <dbReference type="Proteomes" id="UP000631653"/>
    </source>
</evidence>
<dbReference type="RefSeq" id="WP_173570576.1">
    <property type="nucleotide sequence ID" value="NZ_WOSY01000010.1"/>
</dbReference>